<feature type="transmembrane region" description="Helical" evidence="11">
    <location>
        <begin position="201"/>
        <end position="218"/>
    </location>
</feature>
<reference evidence="12" key="1">
    <citation type="submission" date="2018-05" db="EMBL/GenBank/DDBJ databases">
        <authorList>
            <person name="Lanie J.A."/>
            <person name="Ng W.-L."/>
            <person name="Kazmierczak K.M."/>
            <person name="Andrzejewski T.M."/>
            <person name="Davidsen T.M."/>
            <person name="Wayne K.J."/>
            <person name="Tettelin H."/>
            <person name="Glass J.I."/>
            <person name="Rusch D."/>
            <person name="Podicherti R."/>
            <person name="Tsui H.-C.T."/>
            <person name="Winkler M.E."/>
        </authorList>
    </citation>
    <scope>NUCLEOTIDE SEQUENCE</scope>
</reference>
<dbReference type="SUPFAM" id="SSF81336">
    <property type="entry name" value="F1F0 ATP synthase subunit A"/>
    <property type="match status" value="1"/>
</dbReference>
<feature type="transmembrane region" description="Helical" evidence="11">
    <location>
        <begin position="101"/>
        <end position="121"/>
    </location>
</feature>
<dbReference type="PANTHER" id="PTHR42823">
    <property type="entry name" value="ATP SYNTHASE SUBUNIT A, CHLOROPLASTIC"/>
    <property type="match status" value="1"/>
</dbReference>
<dbReference type="Pfam" id="PF00119">
    <property type="entry name" value="ATP-synt_A"/>
    <property type="match status" value="1"/>
</dbReference>
<evidence type="ECO:0000256" key="10">
    <source>
        <dbReference type="ARBA" id="ARBA00023310"/>
    </source>
</evidence>
<dbReference type="AlphaFoldDB" id="A0A382IRR4"/>
<dbReference type="GO" id="GO:0005886">
    <property type="term" value="C:plasma membrane"/>
    <property type="evidence" value="ECO:0007669"/>
    <property type="project" value="TreeGrafter"/>
</dbReference>
<evidence type="ECO:0000256" key="2">
    <source>
        <dbReference type="ARBA" id="ARBA00006810"/>
    </source>
</evidence>
<gene>
    <name evidence="12" type="ORF">METZ01_LOCUS254195</name>
</gene>
<dbReference type="InterPro" id="IPR035908">
    <property type="entry name" value="F0_ATP_A_sf"/>
</dbReference>
<keyword evidence="7 11" id="KW-1133">Transmembrane helix</keyword>
<keyword evidence="8" id="KW-0406">Ion transport</keyword>
<sequence length="266" mass="29407">MAVNPLVINLAAGGTEEVHYSLLHGLFLIGPLKNLIPQPAKQPDLILNTAFVFVVLSVFIFLTVRKLRSIPESTSQNLLELAYEGLNDFFLDILGEQGKKYIPFFFTFFVYILFLNLLGLIPGFQSPTADLNTTLGFALIAVVAVQLIAIKEIGFVSYVKHFWGEPVWLGPLLFPLHVIGEIAKVVSLSFRLFGNMFGKETVIVVLMGFSPVLLLGKLEVPYIPVHLPMLVFGAFVGLLQAMIFSLLAAIYLAQFIGEHGHEDGHH</sequence>
<dbReference type="CDD" id="cd00310">
    <property type="entry name" value="ATP-synt_Fo_a_6"/>
    <property type="match status" value="1"/>
</dbReference>
<feature type="transmembrane region" description="Helical" evidence="11">
    <location>
        <begin position="230"/>
        <end position="253"/>
    </location>
</feature>
<keyword evidence="9 11" id="KW-0472">Membrane</keyword>
<evidence type="ECO:0000256" key="4">
    <source>
        <dbReference type="ARBA" id="ARBA00022547"/>
    </source>
</evidence>
<dbReference type="PRINTS" id="PR00123">
    <property type="entry name" value="ATPASEA"/>
</dbReference>
<protein>
    <recommendedName>
        <fullName evidence="13">ATP synthase subunit a</fullName>
    </recommendedName>
</protein>
<dbReference type="InterPro" id="IPR000568">
    <property type="entry name" value="ATP_synth_F0_asu"/>
</dbReference>
<keyword evidence="5 11" id="KW-0812">Transmembrane</keyword>
<keyword evidence="4" id="KW-0138">CF(0)</keyword>
<dbReference type="HAMAP" id="MF_01393">
    <property type="entry name" value="ATP_synth_a_bact"/>
    <property type="match status" value="1"/>
</dbReference>
<evidence type="ECO:0000313" key="12">
    <source>
        <dbReference type="EMBL" id="SVC01341.1"/>
    </source>
</evidence>
<evidence type="ECO:0000256" key="8">
    <source>
        <dbReference type="ARBA" id="ARBA00023065"/>
    </source>
</evidence>
<evidence type="ECO:0000256" key="3">
    <source>
        <dbReference type="ARBA" id="ARBA00022448"/>
    </source>
</evidence>
<name>A0A382IRR4_9ZZZZ</name>
<dbReference type="GO" id="GO:0045259">
    <property type="term" value="C:proton-transporting ATP synthase complex"/>
    <property type="evidence" value="ECO:0007669"/>
    <property type="project" value="UniProtKB-KW"/>
</dbReference>
<evidence type="ECO:0000256" key="6">
    <source>
        <dbReference type="ARBA" id="ARBA00022781"/>
    </source>
</evidence>
<keyword evidence="10" id="KW-0066">ATP synthesis</keyword>
<evidence type="ECO:0000256" key="7">
    <source>
        <dbReference type="ARBA" id="ARBA00022989"/>
    </source>
</evidence>
<keyword evidence="3" id="KW-0813">Transport</keyword>
<keyword evidence="6" id="KW-0375">Hydrogen ion transport</keyword>
<feature type="transmembrane region" description="Helical" evidence="11">
    <location>
        <begin position="133"/>
        <end position="150"/>
    </location>
</feature>
<evidence type="ECO:0000256" key="5">
    <source>
        <dbReference type="ARBA" id="ARBA00022692"/>
    </source>
</evidence>
<dbReference type="GO" id="GO:0042777">
    <property type="term" value="P:proton motive force-driven plasma membrane ATP synthesis"/>
    <property type="evidence" value="ECO:0007669"/>
    <property type="project" value="TreeGrafter"/>
</dbReference>
<dbReference type="Gene3D" id="1.20.120.220">
    <property type="entry name" value="ATP synthase, F0 complex, subunit A"/>
    <property type="match status" value="1"/>
</dbReference>
<evidence type="ECO:0000256" key="11">
    <source>
        <dbReference type="SAM" id="Phobius"/>
    </source>
</evidence>
<dbReference type="PANTHER" id="PTHR42823:SF3">
    <property type="entry name" value="ATP SYNTHASE SUBUNIT A, CHLOROPLASTIC"/>
    <property type="match status" value="1"/>
</dbReference>
<evidence type="ECO:0008006" key="13">
    <source>
        <dbReference type="Google" id="ProtNLM"/>
    </source>
</evidence>
<comment type="subcellular location">
    <subcellularLocation>
        <location evidence="1">Membrane</location>
        <topology evidence="1">Multi-pass membrane protein</topology>
    </subcellularLocation>
</comment>
<dbReference type="EMBL" id="UINC01068597">
    <property type="protein sequence ID" value="SVC01341.1"/>
    <property type="molecule type" value="Genomic_DNA"/>
</dbReference>
<evidence type="ECO:0000256" key="9">
    <source>
        <dbReference type="ARBA" id="ARBA00023136"/>
    </source>
</evidence>
<dbReference type="GO" id="GO:0046933">
    <property type="term" value="F:proton-transporting ATP synthase activity, rotational mechanism"/>
    <property type="evidence" value="ECO:0007669"/>
    <property type="project" value="TreeGrafter"/>
</dbReference>
<dbReference type="PROSITE" id="PS00449">
    <property type="entry name" value="ATPASE_A"/>
    <property type="match status" value="1"/>
</dbReference>
<dbReference type="NCBIfam" id="TIGR01131">
    <property type="entry name" value="ATP_synt_6_or_A"/>
    <property type="match status" value="1"/>
</dbReference>
<feature type="transmembrane region" description="Helical" evidence="11">
    <location>
        <begin position="45"/>
        <end position="64"/>
    </location>
</feature>
<proteinExistence type="inferred from homology"/>
<dbReference type="InterPro" id="IPR045082">
    <property type="entry name" value="ATP_syn_F0_a_bact/chloroplast"/>
</dbReference>
<evidence type="ECO:0000256" key="1">
    <source>
        <dbReference type="ARBA" id="ARBA00004141"/>
    </source>
</evidence>
<organism evidence="12">
    <name type="scientific">marine metagenome</name>
    <dbReference type="NCBI Taxonomy" id="408172"/>
    <lineage>
        <taxon>unclassified sequences</taxon>
        <taxon>metagenomes</taxon>
        <taxon>ecological metagenomes</taxon>
    </lineage>
</organism>
<comment type="similarity">
    <text evidence="2">Belongs to the ATPase A chain family.</text>
</comment>
<accession>A0A382IRR4</accession>
<dbReference type="InterPro" id="IPR023011">
    <property type="entry name" value="ATP_synth_F0_asu_AS"/>
</dbReference>